<dbReference type="GO" id="GO:0055085">
    <property type="term" value="P:transmembrane transport"/>
    <property type="evidence" value="ECO:0007669"/>
    <property type="project" value="InterPro"/>
</dbReference>
<proteinExistence type="predicted"/>
<dbReference type="NCBIfam" id="TIGR01352">
    <property type="entry name" value="tonB_Cterm"/>
    <property type="match status" value="1"/>
</dbReference>
<keyword evidence="4 5" id="KW-0472">Membrane</keyword>
<feature type="transmembrane region" description="Helical" evidence="5">
    <location>
        <begin position="12"/>
        <end position="29"/>
    </location>
</feature>
<evidence type="ECO:0000256" key="1">
    <source>
        <dbReference type="ARBA" id="ARBA00004167"/>
    </source>
</evidence>
<protein>
    <recommendedName>
        <fullName evidence="6">TonB C-terminal domain-containing protein</fullName>
    </recommendedName>
</protein>
<comment type="caution">
    <text evidence="7">The sequence shown here is derived from an EMBL/GenBank/DDBJ whole genome shotgun (WGS) entry which is preliminary data.</text>
</comment>
<organism evidence="7">
    <name type="scientific">marine sediment metagenome</name>
    <dbReference type="NCBI Taxonomy" id="412755"/>
    <lineage>
        <taxon>unclassified sequences</taxon>
        <taxon>metagenomes</taxon>
        <taxon>ecological metagenomes</taxon>
    </lineage>
</organism>
<evidence type="ECO:0000259" key="6">
    <source>
        <dbReference type="PROSITE" id="PS52015"/>
    </source>
</evidence>
<keyword evidence="2 5" id="KW-0812">Transmembrane</keyword>
<dbReference type="PROSITE" id="PS52015">
    <property type="entry name" value="TONB_CTD"/>
    <property type="match status" value="1"/>
</dbReference>
<reference evidence="7" key="1">
    <citation type="journal article" date="2014" name="Front. Microbiol.">
        <title>High frequency of phylogenetically diverse reductive dehalogenase-homologous genes in deep subseafloor sedimentary metagenomes.</title>
        <authorList>
            <person name="Kawai M."/>
            <person name="Futagami T."/>
            <person name="Toyoda A."/>
            <person name="Takaki Y."/>
            <person name="Nishi S."/>
            <person name="Hori S."/>
            <person name="Arai W."/>
            <person name="Tsubouchi T."/>
            <person name="Morono Y."/>
            <person name="Uchiyama I."/>
            <person name="Ito T."/>
            <person name="Fujiyama A."/>
            <person name="Inagaki F."/>
            <person name="Takami H."/>
        </authorList>
    </citation>
    <scope>NUCLEOTIDE SEQUENCE</scope>
    <source>
        <strain evidence="7">Expedition CK06-06</strain>
    </source>
</reference>
<gene>
    <name evidence="7" type="ORF">S01H1_05785</name>
</gene>
<evidence type="ECO:0000256" key="2">
    <source>
        <dbReference type="ARBA" id="ARBA00022692"/>
    </source>
</evidence>
<dbReference type="Pfam" id="PF03544">
    <property type="entry name" value="TonB_C"/>
    <property type="match status" value="1"/>
</dbReference>
<name>X0TJ85_9ZZZZ</name>
<feature type="non-terminal residue" evidence="7">
    <location>
        <position position="267"/>
    </location>
</feature>
<keyword evidence="3 5" id="KW-1133">Transmembrane helix</keyword>
<dbReference type="EMBL" id="BARS01003008">
    <property type="protein sequence ID" value="GAF76155.1"/>
    <property type="molecule type" value="Genomic_DNA"/>
</dbReference>
<feature type="domain" description="TonB C-terminal" evidence="6">
    <location>
        <begin position="40"/>
        <end position="136"/>
    </location>
</feature>
<sequence>MKQQGIVRRVSGLISIPVILAGMSVLFLLTCHLPRRTTDEYVPPQLISANVISFYPPEAYEKQLEGTVTLQIHIGINGYVGMTGIFKSSGYDILDEAALTLARTVRFKPGQKYGKAQDQWIIWPVVFELSSLPISALNLVEWQRRALQYQAYASDGNSLKRRMAQNSLFDHYVDLGKRMIENRSIFPNETIMGIVTPPIRNSWIEYQDVWPIAFVLFQDYIERFPDSRNVARAERHLVDYVKNEISFLKAALTNGSPLAGARQRLLN</sequence>
<accession>X0TJ85</accession>
<evidence type="ECO:0000256" key="3">
    <source>
        <dbReference type="ARBA" id="ARBA00022989"/>
    </source>
</evidence>
<evidence type="ECO:0000313" key="7">
    <source>
        <dbReference type="EMBL" id="GAF76155.1"/>
    </source>
</evidence>
<evidence type="ECO:0000256" key="5">
    <source>
        <dbReference type="SAM" id="Phobius"/>
    </source>
</evidence>
<evidence type="ECO:0000256" key="4">
    <source>
        <dbReference type="ARBA" id="ARBA00023136"/>
    </source>
</evidence>
<dbReference type="AlphaFoldDB" id="X0TJ85"/>
<dbReference type="InterPro" id="IPR006260">
    <property type="entry name" value="TonB/TolA_C"/>
</dbReference>
<dbReference type="GO" id="GO:0016020">
    <property type="term" value="C:membrane"/>
    <property type="evidence" value="ECO:0007669"/>
    <property type="project" value="UniProtKB-SubCell"/>
</dbReference>
<dbReference type="Gene3D" id="3.30.1150.10">
    <property type="match status" value="1"/>
</dbReference>
<comment type="subcellular location">
    <subcellularLocation>
        <location evidence="1">Membrane</location>
        <topology evidence="1">Single-pass membrane protein</topology>
    </subcellularLocation>
</comment>
<dbReference type="SUPFAM" id="SSF74653">
    <property type="entry name" value="TolA/TonB C-terminal domain"/>
    <property type="match status" value="1"/>
</dbReference>
<dbReference type="InterPro" id="IPR037682">
    <property type="entry name" value="TonB_C"/>
</dbReference>